<evidence type="ECO:0000313" key="1">
    <source>
        <dbReference type="EMBL" id="CDW47444.1"/>
    </source>
</evidence>
<proteinExistence type="predicted"/>
<protein>
    <submittedName>
        <fullName evidence="1">Uncharacterized protein</fullName>
    </submittedName>
</protein>
<reference evidence="1" key="1">
    <citation type="submission" date="2014-05" db="EMBL/GenBank/DDBJ databases">
        <authorList>
            <person name="Chronopoulou M."/>
        </authorList>
    </citation>
    <scope>NUCLEOTIDE SEQUENCE</scope>
    <source>
        <tissue evidence="1">Whole organism</tissue>
    </source>
</reference>
<name>A0A0K2VAD9_LEPSM</name>
<sequence>KSTYLLDLGLRDRHFGTDRRPNLNSGPIFSFARLSPNFDRITRLIYELNKYDLYNTFYVIWRYSAIVCSIVETQSSTDFFPDRSF</sequence>
<dbReference type="AlphaFoldDB" id="A0A0K2VAD9"/>
<dbReference type="EMBL" id="HACA01030083">
    <property type="protein sequence ID" value="CDW47444.1"/>
    <property type="molecule type" value="Transcribed_RNA"/>
</dbReference>
<organism evidence="1">
    <name type="scientific">Lepeophtheirus salmonis</name>
    <name type="common">Salmon louse</name>
    <name type="synonym">Caligus salmonis</name>
    <dbReference type="NCBI Taxonomy" id="72036"/>
    <lineage>
        <taxon>Eukaryota</taxon>
        <taxon>Metazoa</taxon>
        <taxon>Ecdysozoa</taxon>
        <taxon>Arthropoda</taxon>
        <taxon>Crustacea</taxon>
        <taxon>Multicrustacea</taxon>
        <taxon>Hexanauplia</taxon>
        <taxon>Copepoda</taxon>
        <taxon>Siphonostomatoida</taxon>
        <taxon>Caligidae</taxon>
        <taxon>Lepeophtheirus</taxon>
    </lineage>
</organism>
<feature type="non-terminal residue" evidence="1">
    <location>
        <position position="1"/>
    </location>
</feature>
<accession>A0A0K2VAD9</accession>